<sequence>MTSTFGAKVLPEDSRAIRLLEENDATGRGVYVSHIDKSPVRIKIIVLMVPLLMYTAVSAFMIWRASKNYHVVLALVLDDFYYVETASSKRIQNGFWSWCWMFMVASIDYYLLSVLWPLIREFITGHLWLRLRYGFRETEVIFRTSTGREYDSMMALPPHQFEQAWQTSLLQATSPQFLTTNTGFNTHSPPWNLCYTASTDAYRLANSYQFDLKNWELSVWEKDRHQQWTVLEVWKHQDPTLCVKALTLIKEKLIAEGRKGLVEKWQAILNEQASIAAAPLPSQSTAMEGLVQSMNALFKEEGLELDGLWTEAMSEADRIHNQPAPEVQQLS</sequence>
<accession>A0A0C9XLR8</accession>
<dbReference type="HOGENOM" id="CLU_072843_0_0_1"/>
<evidence type="ECO:0000313" key="3">
    <source>
        <dbReference type="Proteomes" id="UP000054477"/>
    </source>
</evidence>
<protein>
    <submittedName>
        <fullName evidence="2">Uncharacterized protein</fullName>
    </submittedName>
</protein>
<evidence type="ECO:0000256" key="1">
    <source>
        <dbReference type="SAM" id="Phobius"/>
    </source>
</evidence>
<name>A0A0C9XLR8_9AGAR</name>
<feature type="transmembrane region" description="Helical" evidence="1">
    <location>
        <begin position="44"/>
        <end position="63"/>
    </location>
</feature>
<organism evidence="2 3">
    <name type="scientific">Laccaria amethystina LaAM-08-1</name>
    <dbReference type="NCBI Taxonomy" id="1095629"/>
    <lineage>
        <taxon>Eukaryota</taxon>
        <taxon>Fungi</taxon>
        <taxon>Dikarya</taxon>
        <taxon>Basidiomycota</taxon>
        <taxon>Agaricomycotina</taxon>
        <taxon>Agaricomycetes</taxon>
        <taxon>Agaricomycetidae</taxon>
        <taxon>Agaricales</taxon>
        <taxon>Agaricineae</taxon>
        <taxon>Hydnangiaceae</taxon>
        <taxon>Laccaria</taxon>
    </lineage>
</organism>
<dbReference type="EMBL" id="KN838592">
    <property type="protein sequence ID" value="KIK02489.1"/>
    <property type="molecule type" value="Genomic_DNA"/>
</dbReference>
<proteinExistence type="predicted"/>
<dbReference type="AlphaFoldDB" id="A0A0C9XLR8"/>
<dbReference type="OrthoDB" id="5421757at2759"/>
<reference evidence="2 3" key="1">
    <citation type="submission" date="2014-04" db="EMBL/GenBank/DDBJ databases">
        <authorList>
            <consortium name="DOE Joint Genome Institute"/>
            <person name="Kuo A."/>
            <person name="Kohler A."/>
            <person name="Nagy L.G."/>
            <person name="Floudas D."/>
            <person name="Copeland A."/>
            <person name="Barry K.W."/>
            <person name="Cichocki N."/>
            <person name="Veneault-Fourrey C."/>
            <person name="LaButti K."/>
            <person name="Lindquist E.A."/>
            <person name="Lipzen A."/>
            <person name="Lundell T."/>
            <person name="Morin E."/>
            <person name="Murat C."/>
            <person name="Sun H."/>
            <person name="Tunlid A."/>
            <person name="Henrissat B."/>
            <person name="Grigoriev I.V."/>
            <person name="Hibbett D.S."/>
            <person name="Martin F."/>
            <person name="Nordberg H.P."/>
            <person name="Cantor M.N."/>
            <person name="Hua S.X."/>
        </authorList>
    </citation>
    <scope>NUCLEOTIDE SEQUENCE [LARGE SCALE GENOMIC DNA]</scope>
    <source>
        <strain evidence="2 3">LaAM-08-1</strain>
    </source>
</reference>
<keyword evidence="1" id="KW-0472">Membrane</keyword>
<dbReference type="Proteomes" id="UP000054477">
    <property type="component" value="Unassembled WGS sequence"/>
</dbReference>
<evidence type="ECO:0000313" key="2">
    <source>
        <dbReference type="EMBL" id="KIK02489.1"/>
    </source>
</evidence>
<gene>
    <name evidence="2" type="ORF">K443DRAFT_518005</name>
</gene>
<dbReference type="STRING" id="1095629.A0A0C9XLR8"/>
<keyword evidence="1" id="KW-0812">Transmembrane</keyword>
<feature type="transmembrane region" description="Helical" evidence="1">
    <location>
        <begin position="95"/>
        <end position="119"/>
    </location>
</feature>
<keyword evidence="3" id="KW-1185">Reference proteome</keyword>
<reference evidence="3" key="2">
    <citation type="submission" date="2015-01" db="EMBL/GenBank/DDBJ databases">
        <title>Evolutionary Origins and Diversification of the Mycorrhizal Mutualists.</title>
        <authorList>
            <consortium name="DOE Joint Genome Institute"/>
            <consortium name="Mycorrhizal Genomics Consortium"/>
            <person name="Kohler A."/>
            <person name="Kuo A."/>
            <person name="Nagy L.G."/>
            <person name="Floudas D."/>
            <person name="Copeland A."/>
            <person name="Barry K.W."/>
            <person name="Cichocki N."/>
            <person name="Veneault-Fourrey C."/>
            <person name="LaButti K."/>
            <person name="Lindquist E.A."/>
            <person name="Lipzen A."/>
            <person name="Lundell T."/>
            <person name="Morin E."/>
            <person name="Murat C."/>
            <person name="Riley R."/>
            <person name="Ohm R."/>
            <person name="Sun H."/>
            <person name="Tunlid A."/>
            <person name="Henrissat B."/>
            <person name="Grigoriev I.V."/>
            <person name="Hibbett D.S."/>
            <person name="Martin F."/>
        </authorList>
    </citation>
    <scope>NUCLEOTIDE SEQUENCE [LARGE SCALE GENOMIC DNA]</scope>
    <source>
        <strain evidence="3">LaAM-08-1</strain>
    </source>
</reference>
<keyword evidence="1" id="KW-1133">Transmembrane helix</keyword>